<dbReference type="AlphaFoldDB" id="A0A2C6B0T0"/>
<accession>A0A2C6B0T0</accession>
<dbReference type="Proteomes" id="UP000225199">
    <property type="component" value="Unassembled WGS sequence"/>
</dbReference>
<gene>
    <name evidence="1" type="ORF">CA840_11060</name>
</gene>
<dbReference type="RefSeq" id="WP_098979514.1">
    <property type="nucleotide sequence ID" value="NZ_NIRJ01000001.1"/>
</dbReference>
<reference evidence="1 2" key="1">
    <citation type="submission" date="2017-06" db="EMBL/GenBank/DDBJ databases">
        <title>Draft genome sequence of Fusobacterium nucleatum subsp. polymorphum KCOM 1002 (=ChDC F175).</title>
        <authorList>
            <person name="Kook J.-K."/>
            <person name="Park S.-N."/>
            <person name="Lim Y.K."/>
            <person name="Roh H."/>
        </authorList>
    </citation>
    <scope>NUCLEOTIDE SEQUENCE [LARGE SCALE GENOMIC DNA]</scope>
    <source>
        <strain evidence="2">KCOM 1002 (ChDC F175)</strain>
    </source>
</reference>
<sequence length="102" mass="11977">MLDKLFLKELFNFYNIKSNPATPGIWIVKQNGEKVDIYEKDISNYIFKLFQENFEEESLFSDSQFKKITSDLCCEEIDYSSLLCKEKPPINYSLKKITNEAA</sequence>
<protein>
    <submittedName>
        <fullName evidence="1">Uncharacterized protein</fullName>
    </submittedName>
</protein>
<organism evidence="1 2">
    <name type="scientific">Fusobacterium nucleatum subsp. polymorphum</name>
    <name type="common">Fusobacterium polymorphum</name>
    <dbReference type="NCBI Taxonomy" id="76857"/>
    <lineage>
        <taxon>Bacteria</taxon>
        <taxon>Fusobacteriati</taxon>
        <taxon>Fusobacteriota</taxon>
        <taxon>Fusobacteriia</taxon>
        <taxon>Fusobacteriales</taxon>
        <taxon>Fusobacteriaceae</taxon>
        <taxon>Fusobacterium</taxon>
    </lineage>
</organism>
<name>A0A2C6B0T0_FUSNP</name>
<dbReference type="EMBL" id="NIRJ01000001">
    <property type="protein sequence ID" value="PHH97783.1"/>
    <property type="molecule type" value="Genomic_DNA"/>
</dbReference>
<evidence type="ECO:0000313" key="2">
    <source>
        <dbReference type="Proteomes" id="UP000225199"/>
    </source>
</evidence>
<proteinExistence type="predicted"/>
<evidence type="ECO:0000313" key="1">
    <source>
        <dbReference type="EMBL" id="PHH97783.1"/>
    </source>
</evidence>
<comment type="caution">
    <text evidence="1">The sequence shown here is derived from an EMBL/GenBank/DDBJ whole genome shotgun (WGS) entry which is preliminary data.</text>
</comment>